<evidence type="ECO:0000259" key="1">
    <source>
        <dbReference type="Pfam" id="PF01609"/>
    </source>
</evidence>
<dbReference type="Proteomes" id="UP000247755">
    <property type="component" value="Unassembled WGS sequence"/>
</dbReference>
<dbReference type="Pfam" id="PF01609">
    <property type="entry name" value="DDE_Tnp_1"/>
    <property type="match status" value="1"/>
</dbReference>
<dbReference type="AlphaFoldDB" id="A0A318IV47"/>
<dbReference type="GO" id="GO:0004803">
    <property type="term" value="F:transposase activity"/>
    <property type="evidence" value="ECO:0007669"/>
    <property type="project" value="InterPro"/>
</dbReference>
<reference evidence="2 3" key="1">
    <citation type="submission" date="2018-05" db="EMBL/GenBank/DDBJ databases">
        <title>Comparative genomics of bacterial root endophytes of switchgrass collected from native prairies over two seasons.</title>
        <authorList>
            <person name="Tang Y."/>
        </authorList>
    </citation>
    <scope>NUCLEOTIDE SEQUENCE [LARGE SCALE GENOMIC DNA]</scope>
    <source>
        <strain evidence="2 3">NFIX32</strain>
    </source>
</reference>
<dbReference type="GO" id="GO:0003677">
    <property type="term" value="F:DNA binding"/>
    <property type="evidence" value="ECO:0007669"/>
    <property type="project" value="InterPro"/>
</dbReference>
<dbReference type="EMBL" id="QJJY01000002">
    <property type="protein sequence ID" value="PXX38893.1"/>
    <property type="molecule type" value="Genomic_DNA"/>
</dbReference>
<feature type="domain" description="Transposase IS4-like" evidence="1">
    <location>
        <begin position="22"/>
        <end position="100"/>
    </location>
</feature>
<evidence type="ECO:0000313" key="3">
    <source>
        <dbReference type="Proteomes" id="UP000247755"/>
    </source>
</evidence>
<dbReference type="GO" id="GO:0006313">
    <property type="term" value="P:DNA transposition"/>
    <property type="evidence" value="ECO:0007669"/>
    <property type="project" value="InterPro"/>
</dbReference>
<proteinExistence type="predicted"/>
<evidence type="ECO:0000313" key="2">
    <source>
        <dbReference type="EMBL" id="PXX38893.1"/>
    </source>
</evidence>
<sequence>MFTCNGRGDTAVNNSDYGEGEWKVCQHGYSKRRMWRKVHLGPDASTGQVPAALTHQDVANDDVLAELLDKIPDDEQLDVIGGDGAYDTKPCHAAIAARGAVCIA</sequence>
<accession>A0A318IV47</accession>
<dbReference type="InterPro" id="IPR002559">
    <property type="entry name" value="Transposase_11"/>
</dbReference>
<comment type="caution">
    <text evidence="2">The sequence shown here is derived from an EMBL/GenBank/DDBJ whole genome shotgun (WGS) entry which is preliminary data.</text>
</comment>
<name>A0A318IV47_BURPY</name>
<organism evidence="2 3">
    <name type="scientific">Burkholderia pyrrocinia</name>
    <name type="common">Pseudomonas pyrrocinia</name>
    <dbReference type="NCBI Taxonomy" id="60550"/>
    <lineage>
        <taxon>Bacteria</taxon>
        <taxon>Pseudomonadati</taxon>
        <taxon>Pseudomonadota</taxon>
        <taxon>Betaproteobacteria</taxon>
        <taxon>Burkholderiales</taxon>
        <taxon>Burkholderiaceae</taxon>
        <taxon>Burkholderia</taxon>
        <taxon>Burkholderia cepacia complex</taxon>
    </lineage>
</organism>
<gene>
    <name evidence="2" type="ORF">NA66_10023</name>
</gene>
<protein>
    <submittedName>
        <fullName evidence="2">DDE family transposase</fullName>
    </submittedName>
</protein>